<dbReference type="GO" id="GO:0045324">
    <property type="term" value="P:late endosome to vacuole transport"/>
    <property type="evidence" value="ECO:0007669"/>
    <property type="project" value="TreeGrafter"/>
</dbReference>
<evidence type="ECO:0000256" key="2">
    <source>
        <dbReference type="SAM" id="Coils"/>
    </source>
</evidence>
<keyword evidence="6" id="KW-1185">Reference proteome</keyword>
<proteinExistence type="inferred from homology"/>
<dbReference type="Proteomes" id="UP000191024">
    <property type="component" value="Chromosome C"/>
</dbReference>
<evidence type="ECO:0000313" key="5">
    <source>
        <dbReference type="EMBL" id="SCU85132.1"/>
    </source>
</evidence>
<name>A0A1G4J687_9SACH</name>
<dbReference type="GO" id="GO:0000407">
    <property type="term" value="C:phagophore assembly site"/>
    <property type="evidence" value="ECO:0007669"/>
    <property type="project" value="TreeGrafter"/>
</dbReference>
<dbReference type="GO" id="GO:0000423">
    <property type="term" value="P:mitophagy"/>
    <property type="evidence" value="ECO:0007669"/>
    <property type="project" value="TreeGrafter"/>
</dbReference>
<dbReference type="InterPro" id="IPR041691">
    <property type="entry name" value="Atg6/beclin_CC"/>
</dbReference>
<evidence type="ECO:0000256" key="1">
    <source>
        <dbReference type="ARBA" id="ARBA00005965"/>
    </source>
</evidence>
<comment type="similarity">
    <text evidence="1">Belongs to the beclin family.</text>
</comment>
<dbReference type="GO" id="GO:0000045">
    <property type="term" value="P:autophagosome assembly"/>
    <property type="evidence" value="ECO:0007669"/>
    <property type="project" value="TreeGrafter"/>
</dbReference>
<dbReference type="InterPro" id="IPR007243">
    <property type="entry name" value="Atg6/Beclin"/>
</dbReference>
<dbReference type="GO" id="GO:0030674">
    <property type="term" value="F:protein-macromolecule adaptor activity"/>
    <property type="evidence" value="ECO:0007669"/>
    <property type="project" value="TreeGrafter"/>
</dbReference>
<dbReference type="GO" id="GO:0034272">
    <property type="term" value="C:phosphatidylinositol 3-kinase complex, class III, type II"/>
    <property type="evidence" value="ECO:0007669"/>
    <property type="project" value="TreeGrafter"/>
</dbReference>
<dbReference type="EMBL" id="LT598466">
    <property type="protein sequence ID" value="SCU85132.1"/>
    <property type="molecule type" value="Genomic_DNA"/>
</dbReference>
<protein>
    <submittedName>
        <fullName evidence="5">LAMI_0C10242g1_1</fullName>
    </submittedName>
</protein>
<dbReference type="PANTHER" id="PTHR12768:SF4">
    <property type="entry name" value="BECLIN-1"/>
    <property type="match status" value="1"/>
</dbReference>
<dbReference type="Gene3D" id="1.10.418.40">
    <property type="entry name" value="Autophagy protein 6/Beclin 1"/>
    <property type="match status" value="1"/>
</dbReference>
<dbReference type="GO" id="GO:0006995">
    <property type="term" value="P:cellular response to nitrogen starvation"/>
    <property type="evidence" value="ECO:0007669"/>
    <property type="project" value="TreeGrafter"/>
</dbReference>
<evidence type="ECO:0000259" key="3">
    <source>
        <dbReference type="Pfam" id="PF04111"/>
    </source>
</evidence>
<dbReference type="PANTHER" id="PTHR12768">
    <property type="entry name" value="BECLIN 1"/>
    <property type="match status" value="1"/>
</dbReference>
<dbReference type="OrthoDB" id="20368at2759"/>
<reference evidence="6" key="1">
    <citation type="submission" date="2016-03" db="EMBL/GenBank/DDBJ databases">
        <authorList>
            <person name="Devillers H."/>
        </authorList>
    </citation>
    <scope>NUCLEOTIDE SEQUENCE [LARGE SCALE GENOMIC DNA]</scope>
</reference>
<dbReference type="Pfam" id="PF04111">
    <property type="entry name" value="APG6"/>
    <property type="match status" value="1"/>
</dbReference>
<feature type="domain" description="Atg6/beclin coiled-coil" evidence="4">
    <location>
        <begin position="134"/>
        <end position="266"/>
    </location>
</feature>
<sequence length="459" mass="52424">MSEEDGVIKCQSCFVPLEVDSSLLDLSLAQRNLLLNAKTEVPNSGFKIPTERLERLSLIQNPNELNLRRSTTNNSNSYVFLNGDSSLLHQAGPEITSNEEDSKNDWSTKTLSSRINTITNIFNILSFKSNIDHPVCQECCDMMIQKLKADYEEAMFERDKYAEFLSRLQKQEDVERSQAVTKDSNCDSREMVEKEHTELLKELIQLEDQESQLDLKIEDLEAKLAAKKKAQLQLMKERNIKELNNLEFSKEIESLKSKYERTLTNLDTLRKTNIFNETFRISHDGPFGTINELRLGSLEDTRVTWQEINAALGQLILLLATICTRLQFKLDGFVLRPMGSLSKIEQFEASSQSWTTHDAFNNNSFKIGRLFHKETSFDKAMQSLLVIVSQIASCLSATSFREPDELELPYSITADKINGMSIKLFGNNPTMEWTTACKFLLTNSKWLLAFSSSLMSARR</sequence>
<dbReference type="GO" id="GO:0034271">
    <property type="term" value="C:phosphatidylinositol 3-kinase complex, class III, type I"/>
    <property type="evidence" value="ECO:0007669"/>
    <property type="project" value="TreeGrafter"/>
</dbReference>
<feature type="coiled-coil region" evidence="2">
    <location>
        <begin position="189"/>
        <end position="272"/>
    </location>
</feature>
<dbReference type="AlphaFoldDB" id="A0A1G4J687"/>
<dbReference type="InterPro" id="IPR040455">
    <property type="entry name" value="Atg6_BARA"/>
</dbReference>
<evidence type="ECO:0000313" key="6">
    <source>
        <dbReference type="Proteomes" id="UP000191024"/>
    </source>
</evidence>
<keyword evidence="2" id="KW-0175">Coiled coil</keyword>
<dbReference type="Pfam" id="PF17675">
    <property type="entry name" value="APG6_N"/>
    <property type="match status" value="1"/>
</dbReference>
<dbReference type="InterPro" id="IPR038274">
    <property type="entry name" value="Atg6/Beclin_C_sf"/>
</dbReference>
<feature type="domain" description="Atg6 BARA" evidence="3">
    <location>
        <begin position="269"/>
        <end position="452"/>
    </location>
</feature>
<accession>A0A1G4J687</accession>
<gene>
    <name evidence="5" type="ORF">LAMI_0C10242G</name>
</gene>
<dbReference type="GO" id="GO:0043548">
    <property type="term" value="F:phosphatidylinositol 3-kinase binding"/>
    <property type="evidence" value="ECO:0007669"/>
    <property type="project" value="TreeGrafter"/>
</dbReference>
<dbReference type="STRING" id="1230905.A0A1G4J687"/>
<organism evidence="5 6">
    <name type="scientific">Lachancea mirantina</name>
    <dbReference type="NCBI Taxonomy" id="1230905"/>
    <lineage>
        <taxon>Eukaryota</taxon>
        <taxon>Fungi</taxon>
        <taxon>Dikarya</taxon>
        <taxon>Ascomycota</taxon>
        <taxon>Saccharomycotina</taxon>
        <taxon>Saccharomycetes</taxon>
        <taxon>Saccharomycetales</taxon>
        <taxon>Saccharomycetaceae</taxon>
        <taxon>Lachancea</taxon>
    </lineage>
</organism>
<evidence type="ECO:0000259" key="4">
    <source>
        <dbReference type="Pfam" id="PF17675"/>
    </source>
</evidence>